<dbReference type="Gramene" id="KQL32144">
    <property type="protein sequence ID" value="KQL32144"/>
    <property type="gene ID" value="SETIT_020477mg"/>
</dbReference>
<protein>
    <submittedName>
        <fullName evidence="1">Uncharacterized protein</fullName>
    </submittedName>
</protein>
<accession>K3Z1Q9</accession>
<dbReference type="EMBL" id="AGNK02000605">
    <property type="status" value="NOT_ANNOTATED_CDS"/>
    <property type="molecule type" value="Genomic_DNA"/>
</dbReference>
<dbReference type="HOGENOM" id="CLU_3400074_0_0_1"/>
<keyword evidence="2" id="KW-1185">Reference proteome</keyword>
<organism evidence="1 2">
    <name type="scientific">Setaria italica</name>
    <name type="common">Foxtail millet</name>
    <name type="synonym">Panicum italicum</name>
    <dbReference type="NCBI Taxonomy" id="4555"/>
    <lineage>
        <taxon>Eukaryota</taxon>
        <taxon>Viridiplantae</taxon>
        <taxon>Streptophyta</taxon>
        <taxon>Embryophyta</taxon>
        <taxon>Tracheophyta</taxon>
        <taxon>Spermatophyta</taxon>
        <taxon>Magnoliopsida</taxon>
        <taxon>Liliopsida</taxon>
        <taxon>Poales</taxon>
        <taxon>Poaceae</taxon>
        <taxon>PACMAD clade</taxon>
        <taxon>Panicoideae</taxon>
        <taxon>Panicodae</taxon>
        <taxon>Paniceae</taxon>
        <taxon>Cenchrinae</taxon>
        <taxon>Setaria</taxon>
    </lineage>
</organism>
<dbReference type="Proteomes" id="UP000004995">
    <property type="component" value="Unassembled WGS sequence"/>
</dbReference>
<evidence type="ECO:0000313" key="1">
    <source>
        <dbReference type="EnsemblPlants" id="KQL32144"/>
    </source>
</evidence>
<sequence length="31" mass="3725">MCFRSIMFHILLASRYYRTSILTVFNSQNVL</sequence>
<dbReference type="EnsemblPlants" id="KQL32144">
    <property type="protein sequence ID" value="KQL32144"/>
    <property type="gene ID" value="SETIT_020477mg"/>
</dbReference>
<reference evidence="2" key="1">
    <citation type="journal article" date="2012" name="Nat. Biotechnol.">
        <title>Reference genome sequence of the model plant Setaria.</title>
        <authorList>
            <person name="Bennetzen J.L."/>
            <person name="Schmutz J."/>
            <person name="Wang H."/>
            <person name="Percifield R."/>
            <person name="Hawkins J."/>
            <person name="Pontaroli A.C."/>
            <person name="Estep M."/>
            <person name="Feng L."/>
            <person name="Vaughn J.N."/>
            <person name="Grimwood J."/>
            <person name="Jenkins J."/>
            <person name="Barry K."/>
            <person name="Lindquist E."/>
            <person name="Hellsten U."/>
            <person name="Deshpande S."/>
            <person name="Wang X."/>
            <person name="Wu X."/>
            <person name="Mitros T."/>
            <person name="Triplett J."/>
            <person name="Yang X."/>
            <person name="Ye C.Y."/>
            <person name="Mauro-Herrera M."/>
            <person name="Wang L."/>
            <person name="Li P."/>
            <person name="Sharma M."/>
            <person name="Sharma R."/>
            <person name="Ronald P.C."/>
            <person name="Panaud O."/>
            <person name="Kellogg E.A."/>
            <person name="Brutnell T.P."/>
            <person name="Doust A.N."/>
            <person name="Tuskan G.A."/>
            <person name="Rokhsar D."/>
            <person name="Devos K.M."/>
        </authorList>
    </citation>
    <scope>NUCLEOTIDE SEQUENCE [LARGE SCALE GENOMIC DNA]</scope>
    <source>
        <strain evidence="2">cv. Yugu1</strain>
    </source>
</reference>
<reference evidence="1" key="2">
    <citation type="submission" date="2018-08" db="UniProtKB">
        <authorList>
            <consortium name="EnsemblPlants"/>
        </authorList>
    </citation>
    <scope>IDENTIFICATION</scope>
    <source>
        <strain evidence="1">Yugu1</strain>
    </source>
</reference>
<dbReference type="AlphaFoldDB" id="K3Z1Q9"/>
<name>K3Z1Q9_SETIT</name>
<dbReference type="InParanoid" id="K3Z1Q9"/>
<evidence type="ECO:0000313" key="2">
    <source>
        <dbReference type="Proteomes" id="UP000004995"/>
    </source>
</evidence>
<proteinExistence type="predicted"/>